<dbReference type="Gene3D" id="3.20.20.140">
    <property type="entry name" value="Metal-dependent hydrolases"/>
    <property type="match status" value="1"/>
</dbReference>
<evidence type="ECO:0000256" key="2">
    <source>
        <dbReference type="ARBA" id="ARBA00022723"/>
    </source>
</evidence>
<accession>A0AAJ0GCW4</accession>
<dbReference type="GO" id="GO:0019748">
    <property type="term" value="P:secondary metabolic process"/>
    <property type="evidence" value="ECO:0007669"/>
    <property type="project" value="TreeGrafter"/>
</dbReference>
<dbReference type="EMBL" id="JAWDJX010000027">
    <property type="protein sequence ID" value="KAK3051237.1"/>
    <property type="molecule type" value="Genomic_DNA"/>
</dbReference>
<dbReference type="EC" id="4.1.1.52" evidence="7"/>
<dbReference type="InterPro" id="IPR032465">
    <property type="entry name" value="ACMSD"/>
</dbReference>
<sequence length="300" mass="33311">MEWSEEEHLQLMDKLNIKKSILSISSPGTHLVPGDDKLAAKVARESNEYAAALKKRMPDRFGYFASLPIPDVQLCLDEIATSTSEGCDGFVMMTNGHGVYPGDPALDAVFDELNRRGATLFFHPTTPTCPCSPSALAAGEKPMKAVPLSHRYPNPMMEFFFDTARIVTNLFLSGTVKRCPDIKFIFPHCCGALPPMLSRFTGFSTLVPGPWTGVPEEEAREAFKNQMFFDLAGFPFPGQLRGLLEAGVDHTRLFYGSDFPYTRPEGVELLVGQMDKGVKELFSAEEIKDVYHRNAEKLFS</sequence>
<dbReference type="InterPro" id="IPR006680">
    <property type="entry name" value="Amidohydro-rel"/>
</dbReference>
<gene>
    <name evidence="10" type="ORF">LTR09_007633</name>
</gene>
<evidence type="ECO:0000256" key="3">
    <source>
        <dbReference type="ARBA" id="ARBA00022793"/>
    </source>
</evidence>
<dbReference type="SUPFAM" id="SSF51556">
    <property type="entry name" value="Metallo-dependent hydrolases"/>
    <property type="match status" value="1"/>
</dbReference>
<proteinExistence type="inferred from homology"/>
<evidence type="ECO:0000256" key="6">
    <source>
        <dbReference type="ARBA" id="ARBA00036832"/>
    </source>
</evidence>
<evidence type="ECO:0000256" key="7">
    <source>
        <dbReference type="ARBA" id="ARBA00038889"/>
    </source>
</evidence>
<organism evidence="10 11">
    <name type="scientific">Extremus antarcticus</name>
    <dbReference type="NCBI Taxonomy" id="702011"/>
    <lineage>
        <taxon>Eukaryota</taxon>
        <taxon>Fungi</taxon>
        <taxon>Dikarya</taxon>
        <taxon>Ascomycota</taxon>
        <taxon>Pezizomycotina</taxon>
        <taxon>Dothideomycetes</taxon>
        <taxon>Dothideomycetidae</taxon>
        <taxon>Mycosphaerellales</taxon>
        <taxon>Extremaceae</taxon>
        <taxon>Extremus</taxon>
    </lineage>
</organism>
<dbReference type="PANTHER" id="PTHR21240">
    <property type="entry name" value="2-AMINO-3-CARBOXYLMUCONATE-6-SEMIALDEHYDE DECARBOXYLASE"/>
    <property type="match status" value="1"/>
</dbReference>
<evidence type="ECO:0000256" key="4">
    <source>
        <dbReference type="ARBA" id="ARBA00022833"/>
    </source>
</evidence>
<protein>
    <recommendedName>
        <fullName evidence="7">6-methylsalicylate decarboxylase</fullName>
        <ecNumber evidence="7">4.1.1.52</ecNumber>
    </recommendedName>
</protein>
<keyword evidence="5 8" id="KW-0456">Lyase</keyword>
<dbReference type="PANTHER" id="PTHR21240:SF29">
    <property type="entry name" value="AMIDOHYDROLASE-RELATED DOMAIN-CONTAINING PROTEIN"/>
    <property type="match status" value="1"/>
</dbReference>
<comment type="similarity">
    <text evidence="1">Belongs to the metallo-dependent hydrolases superfamily. ACMSD family.</text>
</comment>
<dbReference type="Pfam" id="PF04909">
    <property type="entry name" value="Amidohydro_2"/>
    <property type="match status" value="1"/>
</dbReference>
<name>A0AAJ0GCW4_9PEZI</name>
<comment type="catalytic activity">
    <reaction evidence="6">
        <text>6-methylsalicylate + H(+) = 3-methylphenol + CO2</text>
        <dbReference type="Rhea" id="RHEA:23112"/>
        <dbReference type="ChEBI" id="CHEBI:15378"/>
        <dbReference type="ChEBI" id="CHEBI:16526"/>
        <dbReference type="ChEBI" id="CHEBI:17231"/>
        <dbReference type="ChEBI" id="CHEBI:36658"/>
        <dbReference type="EC" id="4.1.1.52"/>
    </reaction>
    <physiologicalReaction direction="left-to-right" evidence="6">
        <dbReference type="Rhea" id="RHEA:23113"/>
    </physiologicalReaction>
</comment>
<dbReference type="AlphaFoldDB" id="A0AAJ0GCW4"/>
<feature type="domain" description="Amidohydrolase-related" evidence="9">
    <location>
        <begin position="27"/>
        <end position="299"/>
    </location>
</feature>
<comment type="caution">
    <text evidence="10">The sequence shown here is derived from an EMBL/GenBank/DDBJ whole genome shotgun (WGS) entry which is preliminary data.</text>
</comment>
<keyword evidence="4" id="KW-0862">Zinc</keyword>
<evidence type="ECO:0000259" key="9">
    <source>
        <dbReference type="Pfam" id="PF04909"/>
    </source>
</evidence>
<reference evidence="10" key="1">
    <citation type="submission" date="2023-04" db="EMBL/GenBank/DDBJ databases">
        <title>Black Yeasts Isolated from many extreme environments.</title>
        <authorList>
            <person name="Coleine C."/>
            <person name="Stajich J.E."/>
            <person name="Selbmann L."/>
        </authorList>
    </citation>
    <scope>NUCLEOTIDE SEQUENCE</scope>
    <source>
        <strain evidence="10">CCFEE 5312</strain>
    </source>
</reference>
<dbReference type="GO" id="GO:0047596">
    <property type="term" value="F:6-methylsalicylate decarboxylase activity"/>
    <property type="evidence" value="ECO:0007669"/>
    <property type="project" value="UniProtKB-EC"/>
</dbReference>
<evidence type="ECO:0000256" key="1">
    <source>
        <dbReference type="ARBA" id="ARBA00005871"/>
    </source>
</evidence>
<dbReference type="Proteomes" id="UP001271007">
    <property type="component" value="Unassembled WGS sequence"/>
</dbReference>
<evidence type="ECO:0000256" key="5">
    <source>
        <dbReference type="ARBA" id="ARBA00023239"/>
    </source>
</evidence>
<evidence type="ECO:0000313" key="11">
    <source>
        <dbReference type="Proteomes" id="UP001271007"/>
    </source>
</evidence>
<dbReference type="GO" id="GO:0016787">
    <property type="term" value="F:hydrolase activity"/>
    <property type="evidence" value="ECO:0007669"/>
    <property type="project" value="InterPro"/>
</dbReference>
<dbReference type="GO" id="GO:0005829">
    <property type="term" value="C:cytosol"/>
    <property type="evidence" value="ECO:0007669"/>
    <property type="project" value="TreeGrafter"/>
</dbReference>
<evidence type="ECO:0000313" key="10">
    <source>
        <dbReference type="EMBL" id="KAK3051237.1"/>
    </source>
</evidence>
<keyword evidence="2" id="KW-0479">Metal-binding</keyword>
<evidence type="ECO:0000256" key="8">
    <source>
        <dbReference type="RuleBase" id="RU366045"/>
    </source>
</evidence>
<dbReference type="InterPro" id="IPR032466">
    <property type="entry name" value="Metal_Hydrolase"/>
</dbReference>
<keyword evidence="3 8" id="KW-0210">Decarboxylase</keyword>
<keyword evidence="11" id="KW-1185">Reference proteome</keyword>
<dbReference type="GO" id="GO:0046872">
    <property type="term" value="F:metal ion binding"/>
    <property type="evidence" value="ECO:0007669"/>
    <property type="project" value="UniProtKB-KW"/>
</dbReference>